<reference evidence="6 7" key="1">
    <citation type="submission" date="2017-05" db="EMBL/GenBank/DDBJ databases">
        <title>Complete and WGS of Bordetella genogroups.</title>
        <authorList>
            <person name="Spilker T."/>
            <person name="LiPuma J."/>
        </authorList>
    </citation>
    <scope>NUCLEOTIDE SEQUENCE [LARGE SCALE GENOMIC DNA]</scope>
    <source>
        <strain evidence="6 7">AU9919</strain>
    </source>
</reference>
<dbReference type="PANTHER" id="PTHR30126">
    <property type="entry name" value="HTH-TYPE TRANSCRIPTIONAL REGULATOR"/>
    <property type="match status" value="1"/>
</dbReference>
<dbReference type="Pfam" id="PF00126">
    <property type="entry name" value="HTH_1"/>
    <property type="match status" value="1"/>
</dbReference>
<dbReference type="AlphaFoldDB" id="A0A261U3A9"/>
<proteinExistence type="inferred from homology"/>
<dbReference type="PROSITE" id="PS50931">
    <property type="entry name" value="HTH_LYSR"/>
    <property type="match status" value="1"/>
</dbReference>
<sequence>MNLAFFATLNAVIKYGSFARAALEVNLSPSTVSLQMKRLEEYYGQPLFDRSASTIKPTPLAHEVAGLISGTLDQMESLRRRGSSVIEGCVSLGAIESMQAHILPEAMRYLREHSPRLTVRPVRDTSHGLLSGLKEGTIDAAIVAFADDERNKRLDWYPLLQEEMVLVAPKDVAEDNAAALLRAHDLIRYGRGSNIAVAIDRYLAASGNTARGTLEMDSTHAILAMVSAGLGVSILAWPDRRAFVGYPVREVRLGQHAPRMHFSLVTRRGETSDRVLSVIKDAVVRAANVAAGRNRWL</sequence>
<dbReference type="SUPFAM" id="SSF53850">
    <property type="entry name" value="Periplasmic binding protein-like II"/>
    <property type="match status" value="1"/>
</dbReference>
<dbReference type="Proteomes" id="UP000216885">
    <property type="component" value="Unassembled WGS sequence"/>
</dbReference>
<dbReference type="InterPro" id="IPR005119">
    <property type="entry name" value="LysR_subst-bd"/>
</dbReference>
<comment type="caution">
    <text evidence="6">The sequence shown here is derived from an EMBL/GenBank/DDBJ whole genome shotgun (WGS) entry which is preliminary data.</text>
</comment>
<dbReference type="Pfam" id="PF03466">
    <property type="entry name" value="LysR_substrate"/>
    <property type="match status" value="1"/>
</dbReference>
<name>A0A261U3A9_9BORD</name>
<dbReference type="SUPFAM" id="SSF46785">
    <property type="entry name" value="Winged helix' DNA-binding domain"/>
    <property type="match status" value="1"/>
</dbReference>
<dbReference type="PANTHER" id="PTHR30126:SF40">
    <property type="entry name" value="HTH-TYPE TRANSCRIPTIONAL REGULATOR GLTR"/>
    <property type="match status" value="1"/>
</dbReference>
<gene>
    <name evidence="6" type="ORF">CAL20_11695</name>
</gene>
<keyword evidence="7" id="KW-1185">Reference proteome</keyword>
<organism evidence="6 7">
    <name type="scientific">Bordetella genomosp. 4</name>
    <dbReference type="NCBI Taxonomy" id="463044"/>
    <lineage>
        <taxon>Bacteria</taxon>
        <taxon>Pseudomonadati</taxon>
        <taxon>Pseudomonadota</taxon>
        <taxon>Betaproteobacteria</taxon>
        <taxon>Burkholderiales</taxon>
        <taxon>Alcaligenaceae</taxon>
        <taxon>Bordetella</taxon>
    </lineage>
</organism>
<dbReference type="OrthoDB" id="8809624at2"/>
<accession>A0A261U3A9</accession>
<dbReference type="InterPro" id="IPR000847">
    <property type="entry name" value="LysR_HTH_N"/>
</dbReference>
<keyword evidence="2" id="KW-0805">Transcription regulation</keyword>
<evidence type="ECO:0000256" key="2">
    <source>
        <dbReference type="ARBA" id="ARBA00023015"/>
    </source>
</evidence>
<dbReference type="GO" id="GO:0000976">
    <property type="term" value="F:transcription cis-regulatory region binding"/>
    <property type="evidence" value="ECO:0007669"/>
    <property type="project" value="TreeGrafter"/>
</dbReference>
<protein>
    <recommendedName>
        <fullName evidence="5">HTH lysR-type domain-containing protein</fullName>
    </recommendedName>
</protein>
<comment type="similarity">
    <text evidence="1">Belongs to the LysR transcriptional regulatory family.</text>
</comment>
<dbReference type="GO" id="GO:0003700">
    <property type="term" value="F:DNA-binding transcription factor activity"/>
    <property type="evidence" value="ECO:0007669"/>
    <property type="project" value="InterPro"/>
</dbReference>
<keyword evidence="3" id="KW-0238">DNA-binding</keyword>
<keyword evidence="4" id="KW-0804">Transcription</keyword>
<evidence type="ECO:0000256" key="4">
    <source>
        <dbReference type="ARBA" id="ARBA00023163"/>
    </source>
</evidence>
<evidence type="ECO:0000313" key="6">
    <source>
        <dbReference type="EMBL" id="OZI56105.1"/>
    </source>
</evidence>
<dbReference type="InterPro" id="IPR036390">
    <property type="entry name" value="WH_DNA-bd_sf"/>
</dbReference>
<feature type="domain" description="HTH lysR-type" evidence="5">
    <location>
        <begin position="1"/>
        <end position="58"/>
    </location>
</feature>
<dbReference type="Gene3D" id="3.40.190.10">
    <property type="entry name" value="Periplasmic binding protein-like II"/>
    <property type="match status" value="2"/>
</dbReference>
<evidence type="ECO:0000256" key="3">
    <source>
        <dbReference type="ARBA" id="ARBA00023125"/>
    </source>
</evidence>
<dbReference type="Gene3D" id="1.10.10.10">
    <property type="entry name" value="Winged helix-like DNA-binding domain superfamily/Winged helix DNA-binding domain"/>
    <property type="match status" value="1"/>
</dbReference>
<evidence type="ECO:0000256" key="1">
    <source>
        <dbReference type="ARBA" id="ARBA00009437"/>
    </source>
</evidence>
<dbReference type="RefSeq" id="WP_094821171.1">
    <property type="nucleotide sequence ID" value="NZ_NEVO01000007.1"/>
</dbReference>
<dbReference type="InterPro" id="IPR036388">
    <property type="entry name" value="WH-like_DNA-bd_sf"/>
</dbReference>
<dbReference type="PRINTS" id="PR00039">
    <property type="entry name" value="HTHLYSR"/>
</dbReference>
<dbReference type="EMBL" id="NEVQ01000013">
    <property type="protein sequence ID" value="OZI56105.1"/>
    <property type="molecule type" value="Genomic_DNA"/>
</dbReference>
<evidence type="ECO:0000259" key="5">
    <source>
        <dbReference type="PROSITE" id="PS50931"/>
    </source>
</evidence>
<evidence type="ECO:0000313" key="7">
    <source>
        <dbReference type="Proteomes" id="UP000216885"/>
    </source>
</evidence>